<name>A0A2T3NCJ5_9GAMM</name>
<protein>
    <submittedName>
        <fullName evidence="1">Uncharacterized protein</fullName>
    </submittedName>
</protein>
<sequence>MRHTLPPKIASHQKKPASLPVIKFAMGDCWENTASELAFQCCLQWPCRWFLCRSWDNEDLALA</sequence>
<gene>
    <name evidence="1" type="ORF">C9J01_14940</name>
</gene>
<evidence type="ECO:0000313" key="2">
    <source>
        <dbReference type="Proteomes" id="UP000241346"/>
    </source>
</evidence>
<evidence type="ECO:0000313" key="1">
    <source>
        <dbReference type="EMBL" id="PSW11816.1"/>
    </source>
</evidence>
<reference evidence="1 2" key="1">
    <citation type="submission" date="2018-03" db="EMBL/GenBank/DDBJ databases">
        <title>Whole genome sequencing of Histamine producing bacteria.</title>
        <authorList>
            <person name="Butler K."/>
        </authorList>
    </citation>
    <scope>NUCLEOTIDE SEQUENCE [LARGE SCALE GENOMIC DNA]</scope>
    <source>
        <strain evidence="1 2">DSM 19138</strain>
    </source>
</reference>
<accession>A0A2T3NCJ5</accession>
<organism evidence="1 2">
    <name type="scientific">Photobacterium rosenbergii</name>
    <dbReference type="NCBI Taxonomy" id="294936"/>
    <lineage>
        <taxon>Bacteria</taxon>
        <taxon>Pseudomonadati</taxon>
        <taxon>Pseudomonadota</taxon>
        <taxon>Gammaproteobacteria</taxon>
        <taxon>Vibrionales</taxon>
        <taxon>Vibrionaceae</taxon>
        <taxon>Photobacterium</taxon>
    </lineage>
</organism>
<proteinExistence type="predicted"/>
<dbReference type="AlphaFoldDB" id="A0A2T3NCJ5"/>
<dbReference type="EMBL" id="PYMB01000006">
    <property type="protein sequence ID" value="PSW11816.1"/>
    <property type="molecule type" value="Genomic_DNA"/>
</dbReference>
<comment type="caution">
    <text evidence="1">The sequence shown here is derived from an EMBL/GenBank/DDBJ whole genome shotgun (WGS) entry which is preliminary data.</text>
</comment>
<dbReference type="Proteomes" id="UP000241346">
    <property type="component" value="Unassembled WGS sequence"/>
</dbReference>